<dbReference type="Proteomes" id="UP001419910">
    <property type="component" value="Unassembled WGS sequence"/>
</dbReference>
<evidence type="ECO:0000313" key="2">
    <source>
        <dbReference type="Proteomes" id="UP001419910"/>
    </source>
</evidence>
<reference evidence="1 2" key="1">
    <citation type="submission" date="2024-05" db="EMBL/GenBank/DDBJ databases">
        <authorList>
            <person name="Liu Q."/>
            <person name="Xin Y.-H."/>
        </authorList>
    </citation>
    <scope>NUCLEOTIDE SEQUENCE [LARGE SCALE GENOMIC DNA]</scope>
    <source>
        <strain evidence="1 2">CGMCC 1.10181</strain>
    </source>
</reference>
<evidence type="ECO:0008006" key="3">
    <source>
        <dbReference type="Google" id="ProtNLM"/>
    </source>
</evidence>
<organism evidence="1 2">
    <name type="scientific">Sphingomonas oligophenolica</name>
    <dbReference type="NCBI Taxonomy" id="301154"/>
    <lineage>
        <taxon>Bacteria</taxon>
        <taxon>Pseudomonadati</taxon>
        <taxon>Pseudomonadota</taxon>
        <taxon>Alphaproteobacteria</taxon>
        <taxon>Sphingomonadales</taxon>
        <taxon>Sphingomonadaceae</taxon>
        <taxon>Sphingomonas</taxon>
    </lineage>
</organism>
<dbReference type="EMBL" id="JBDIME010000054">
    <property type="protein sequence ID" value="MEN2793568.1"/>
    <property type="molecule type" value="Genomic_DNA"/>
</dbReference>
<accession>A0ABU9YCM9</accession>
<evidence type="ECO:0000313" key="1">
    <source>
        <dbReference type="EMBL" id="MEN2793568.1"/>
    </source>
</evidence>
<sequence length="89" mass="9871">MANIRNFGYFAQLRSDASSHIIRFRNGRIRQSGRGLVFWFSPKTASIAELPMDGGTVFADGIEQDHIGFDWGRQITIAAAEQSLLLITG</sequence>
<dbReference type="RefSeq" id="WP_343892787.1">
    <property type="nucleotide sequence ID" value="NZ_BAAAEH010000064.1"/>
</dbReference>
<name>A0ABU9YCM9_9SPHN</name>
<comment type="caution">
    <text evidence="1">The sequence shown here is derived from an EMBL/GenBank/DDBJ whole genome shotgun (WGS) entry which is preliminary data.</text>
</comment>
<protein>
    <recommendedName>
        <fullName evidence="3">Band 7 protein</fullName>
    </recommendedName>
</protein>
<proteinExistence type="predicted"/>
<gene>
    <name evidence="1" type="ORF">ABC974_28385</name>
</gene>
<keyword evidence="2" id="KW-1185">Reference proteome</keyword>